<feature type="domain" description="Yip1" evidence="7">
    <location>
        <begin position="91"/>
        <end position="245"/>
    </location>
</feature>
<accession>A0ABD6E641</accession>
<evidence type="ECO:0000256" key="3">
    <source>
        <dbReference type="ARBA" id="ARBA00022692"/>
    </source>
</evidence>
<proteinExistence type="inferred from homology"/>
<keyword evidence="3 6" id="KW-0812">Transmembrane</keyword>
<dbReference type="AlphaFoldDB" id="A0ABD6E641"/>
<comment type="caution">
    <text evidence="8">The sequence shown here is derived from an EMBL/GenBank/DDBJ whole genome shotgun (WGS) entry which is preliminary data.</text>
</comment>
<evidence type="ECO:0000256" key="4">
    <source>
        <dbReference type="ARBA" id="ARBA00022989"/>
    </source>
</evidence>
<feature type="transmembrane region" description="Helical" evidence="6">
    <location>
        <begin position="227"/>
        <end position="247"/>
    </location>
</feature>
<dbReference type="PANTHER" id="PTHR12822">
    <property type="entry name" value="PROTEIN YIPF"/>
    <property type="match status" value="1"/>
</dbReference>
<reference evidence="8 9" key="1">
    <citation type="submission" date="2024-08" db="EMBL/GenBank/DDBJ databases">
        <title>Gnathostoma spinigerum genome.</title>
        <authorList>
            <person name="Gonzalez-Bertolin B."/>
            <person name="Monzon S."/>
            <person name="Zaballos A."/>
            <person name="Jimenez P."/>
            <person name="Dekumyoy P."/>
            <person name="Varona S."/>
            <person name="Cuesta I."/>
            <person name="Sumanam S."/>
            <person name="Adisakwattana P."/>
            <person name="Gasser R.B."/>
            <person name="Hernandez-Gonzalez A."/>
            <person name="Young N.D."/>
            <person name="Perteguer M.J."/>
        </authorList>
    </citation>
    <scope>NUCLEOTIDE SEQUENCE [LARGE SCALE GENOMIC DNA]</scope>
    <source>
        <strain evidence="8">AL3</strain>
        <tissue evidence="8">Liver</tissue>
    </source>
</reference>
<comment type="similarity">
    <text evidence="2 6">Belongs to the YIP1 family.</text>
</comment>
<organism evidence="8 9">
    <name type="scientific">Gnathostoma spinigerum</name>
    <dbReference type="NCBI Taxonomy" id="75299"/>
    <lineage>
        <taxon>Eukaryota</taxon>
        <taxon>Metazoa</taxon>
        <taxon>Ecdysozoa</taxon>
        <taxon>Nematoda</taxon>
        <taxon>Chromadorea</taxon>
        <taxon>Rhabditida</taxon>
        <taxon>Spirurina</taxon>
        <taxon>Gnathostomatomorpha</taxon>
        <taxon>Gnathostomatoidea</taxon>
        <taxon>Gnathostomatidae</taxon>
        <taxon>Gnathostoma</taxon>
    </lineage>
</organism>
<dbReference type="InterPro" id="IPR006977">
    <property type="entry name" value="Yip1_dom"/>
</dbReference>
<dbReference type="PANTHER" id="PTHR12822:SF2">
    <property type="entry name" value="PROTEIN YIPF"/>
    <property type="match status" value="1"/>
</dbReference>
<evidence type="ECO:0000256" key="6">
    <source>
        <dbReference type="RuleBase" id="RU361264"/>
    </source>
</evidence>
<evidence type="ECO:0000256" key="5">
    <source>
        <dbReference type="ARBA" id="ARBA00023136"/>
    </source>
</evidence>
<dbReference type="InterPro" id="IPR039765">
    <property type="entry name" value="Yip5/YIPF1/YIPF2"/>
</dbReference>
<gene>
    <name evidence="8" type="ORF">AB6A40_002257</name>
</gene>
<keyword evidence="5 6" id="KW-0472">Membrane</keyword>
<keyword evidence="9" id="KW-1185">Reference proteome</keyword>
<evidence type="ECO:0000313" key="9">
    <source>
        <dbReference type="Proteomes" id="UP001608902"/>
    </source>
</evidence>
<evidence type="ECO:0000313" key="8">
    <source>
        <dbReference type="EMBL" id="MFH4975548.1"/>
    </source>
</evidence>
<dbReference type="Proteomes" id="UP001608902">
    <property type="component" value="Unassembled WGS sequence"/>
</dbReference>
<evidence type="ECO:0000256" key="2">
    <source>
        <dbReference type="ARBA" id="ARBA00010596"/>
    </source>
</evidence>
<dbReference type="EMBL" id="JBGFUD010000966">
    <property type="protein sequence ID" value="MFH4975548.1"/>
    <property type="molecule type" value="Genomic_DNA"/>
</dbReference>
<name>A0ABD6E641_9BILA</name>
<comment type="subcellular location">
    <subcellularLocation>
        <location evidence="6">Golgi apparatus membrane</location>
        <topology evidence="6">Multi-pass membrane protein</topology>
    </subcellularLocation>
    <subcellularLocation>
        <location evidence="1">Membrane</location>
        <topology evidence="1">Multi-pass membrane protein</topology>
    </subcellularLocation>
</comment>
<feature type="transmembrane region" description="Helical" evidence="6">
    <location>
        <begin position="138"/>
        <end position="159"/>
    </location>
</feature>
<dbReference type="GO" id="GO:0000139">
    <property type="term" value="C:Golgi membrane"/>
    <property type="evidence" value="ECO:0007669"/>
    <property type="project" value="UniProtKB-SubCell"/>
</dbReference>
<dbReference type="Pfam" id="PF04893">
    <property type="entry name" value="Yip1"/>
    <property type="match status" value="1"/>
</dbReference>
<protein>
    <recommendedName>
        <fullName evidence="6">Protein YIPF</fullName>
    </recommendedName>
</protein>
<feature type="transmembrane region" description="Helical" evidence="6">
    <location>
        <begin position="97"/>
        <end position="118"/>
    </location>
</feature>
<keyword evidence="4 6" id="KW-1133">Transmembrane helix</keyword>
<feature type="transmembrane region" description="Helical" evidence="6">
    <location>
        <begin position="198"/>
        <end position="220"/>
    </location>
</feature>
<feature type="transmembrane region" description="Helical" evidence="6">
    <location>
        <begin position="171"/>
        <end position="192"/>
    </location>
</feature>
<sequence>MSNLQFQDFSLGANEPSQASGSQGLSGRIGDSPFTGAGAESRSVPGKNFFSFQYYQQYFDVDTDQVVSRLLSSMVPRFGSNFIVDHVQPIPDLYGPFWVCVTLIFSTAICGNLARYIATSGDVLNNDYSSDFRLVTGSSTIVACYVILIPFALYSLLWYRKSEVQYSYLEIMCAYGYSLTIFIPVSVLWVVNWPLFRWLLILVSVILSGSVLCSSIWPAVRNDRSRMWSLMVVGSVLILHALLAIGFKEFYFDVSHPARTGEKVPPDAELPGTVTTAVFSNASHSEAVKSILSTTIHGEKAVKKSETRERKRNLISHEIVTNKSLETEGLGKIS</sequence>
<evidence type="ECO:0000256" key="1">
    <source>
        <dbReference type="ARBA" id="ARBA00004141"/>
    </source>
</evidence>
<evidence type="ECO:0000259" key="7">
    <source>
        <dbReference type="Pfam" id="PF04893"/>
    </source>
</evidence>